<evidence type="ECO:0000256" key="2">
    <source>
        <dbReference type="ARBA" id="ARBA00022729"/>
    </source>
</evidence>
<dbReference type="PANTHER" id="PTHR15414:SF0">
    <property type="entry name" value="ENDOPLASMIC RETICULUM LECTIN 1"/>
    <property type="match status" value="1"/>
</dbReference>
<evidence type="ECO:0000313" key="8">
    <source>
        <dbReference type="EMBL" id="DBA03699.1"/>
    </source>
</evidence>
<keyword evidence="3" id="KW-0256">Endoplasmic reticulum</keyword>
<keyword evidence="4" id="KW-1015">Disulfide bond</keyword>
<dbReference type="InterPro" id="IPR009011">
    <property type="entry name" value="Man6P_isomerase_rcpt-bd_dom_sf"/>
</dbReference>
<comment type="subcellular location">
    <subcellularLocation>
        <location evidence="1">Endoplasmic reticulum</location>
    </subcellularLocation>
</comment>
<dbReference type="InterPro" id="IPR044865">
    <property type="entry name" value="MRH_dom"/>
</dbReference>
<evidence type="ECO:0000256" key="5">
    <source>
        <dbReference type="SAM" id="MobiDB-lite"/>
    </source>
</evidence>
<protein>
    <recommendedName>
        <fullName evidence="7">MRH domain-containing protein</fullName>
    </recommendedName>
</protein>
<keyword evidence="9" id="KW-1185">Reference proteome</keyword>
<gene>
    <name evidence="8" type="ORF">N0F65_004116</name>
</gene>
<dbReference type="GO" id="GO:0030970">
    <property type="term" value="P:retrograde protein transport, ER to cytosol"/>
    <property type="evidence" value="ECO:0007669"/>
    <property type="project" value="TreeGrafter"/>
</dbReference>
<dbReference type="SUPFAM" id="SSF50911">
    <property type="entry name" value="Mannose 6-phosphate receptor domain"/>
    <property type="match status" value="1"/>
</dbReference>
<evidence type="ECO:0000256" key="1">
    <source>
        <dbReference type="ARBA" id="ARBA00004240"/>
    </source>
</evidence>
<dbReference type="EMBL" id="DAKRPA010000016">
    <property type="protein sequence ID" value="DBA03699.1"/>
    <property type="molecule type" value="Genomic_DNA"/>
</dbReference>
<sequence length="474" mass="52059">MGARRVLLLLAAVVLGAHALDPLSIHDPYVVQIHSSREGFLPSEGDAKTYKSVMMTTKAGKRMECFVPQQEKEDAQDADPKAASAAANAKSFEQEFLAFGRVASKKLRGGCLHYDWAPGTVVEVCPGVLVRKVTTKRDHEAKFADPDAPPKPESTGAAAVPDMPQVTLVEELGTFASESLQMPMKYKELAHGEVKVALASHDRTLFTQTFTPAPGSSVKNDIIVQYMCSSSAEDAITGITWGDTGTISYDNPRAILITSQLFCDPKYADVTDEHGAQAVVKLLQPLIATNTCVKRNEGWWTYEFCFGRGIRQYHRDADGRITAEFSLGTFDSKKNLELVTSGRALVSEHIDATHDATRPAFIEIYNSGTFCKEFNTEVPRSTRLLYYCNQGGSSHHILAVKETQTCSYTMKISTPVMCDHPHFINEEQKSEDRAETIHCIPMVEAVEKPTAMQTFTLPTTASATGSKKPDHSEL</sequence>
<dbReference type="PROSITE" id="PS51914">
    <property type="entry name" value="MRH"/>
    <property type="match status" value="1"/>
</dbReference>
<dbReference type="InterPro" id="IPR045149">
    <property type="entry name" value="OS-9-like"/>
</dbReference>
<reference evidence="8" key="1">
    <citation type="submission" date="2022-11" db="EMBL/GenBank/DDBJ databases">
        <authorList>
            <person name="Morgan W.R."/>
            <person name="Tartar A."/>
        </authorList>
    </citation>
    <scope>NUCLEOTIDE SEQUENCE</scope>
    <source>
        <strain evidence="8">ARSEF 373</strain>
    </source>
</reference>
<proteinExistence type="predicted"/>
<dbReference type="Pfam" id="PF07915">
    <property type="entry name" value="PRKCSH"/>
    <property type="match status" value="1"/>
</dbReference>
<keyword evidence="2 6" id="KW-0732">Signal</keyword>
<dbReference type="InterPro" id="IPR012913">
    <property type="entry name" value="OS9-like_dom"/>
</dbReference>
<feature type="domain" description="MRH" evidence="7">
    <location>
        <begin position="290"/>
        <end position="420"/>
    </location>
</feature>
<dbReference type="AlphaFoldDB" id="A0AAV2ZCE6"/>
<evidence type="ECO:0000256" key="3">
    <source>
        <dbReference type="ARBA" id="ARBA00022824"/>
    </source>
</evidence>
<feature type="region of interest" description="Disordered" evidence="5">
    <location>
        <begin position="140"/>
        <end position="159"/>
    </location>
</feature>
<feature type="chain" id="PRO_5043651782" description="MRH domain-containing protein" evidence="6">
    <location>
        <begin position="20"/>
        <end position="474"/>
    </location>
</feature>
<dbReference type="PANTHER" id="PTHR15414">
    <property type="entry name" value="OS-9-RELATED"/>
    <property type="match status" value="1"/>
</dbReference>
<dbReference type="Gene3D" id="2.70.130.10">
    <property type="entry name" value="Mannose-6-phosphate receptor binding domain"/>
    <property type="match status" value="1"/>
</dbReference>
<dbReference type="GO" id="GO:0030968">
    <property type="term" value="P:endoplasmic reticulum unfolded protein response"/>
    <property type="evidence" value="ECO:0007669"/>
    <property type="project" value="InterPro"/>
</dbReference>
<reference evidence="8" key="2">
    <citation type="journal article" date="2023" name="Microbiol Resour">
        <title>Decontamination and Annotation of the Draft Genome Sequence of the Oomycete Lagenidium giganteum ARSEF 373.</title>
        <authorList>
            <person name="Morgan W.R."/>
            <person name="Tartar A."/>
        </authorList>
    </citation>
    <scope>NUCLEOTIDE SEQUENCE</scope>
    <source>
        <strain evidence="8">ARSEF 373</strain>
    </source>
</reference>
<evidence type="ECO:0000256" key="6">
    <source>
        <dbReference type="SAM" id="SignalP"/>
    </source>
</evidence>
<evidence type="ECO:0000313" key="9">
    <source>
        <dbReference type="Proteomes" id="UP001146120"/>
    </source>
</evidence>
<name>A0AAV2ZCE6_9STRA</name>
<feature type="compositionally biased region" description="Basic and acidic residues" evidence="5">
    <location>
        <begin position="140"/>
        <end position="150"/>
    </location>
</feature>
<dbReference type="GO" id="GO:0005788">
    <property type="term" value="C:endoplasmic reticulum lumen"/>
    <property type="evidence" value="ECO:0007669"/>
    <property type="project" value="TreeGrafter"/>
</dbReference>
<organism evidence="8 9">
    <name type="scientific">Lagenidium giganteum</name>
    <dbReference type="NCBI Taxonomy" id="4803"/>
    <lineage>
        <taxon>Eukaryota</taxon>
        <taxon>Sar</taxon>
        <taxon>Stramenopiles</taxon>
        <taxon>Oomycota</taxon>
        <taxon>Peronosporomycetes</taxon>
        <taxon>Pythiales</taxon>
        <taxon>Pythiaceae</taxon>
    </lineage>
</organism>
<evidence type="ECO:0000256" key="4">
    <source>
        <dbReference type="ARBA" id="ARBA00023157"/>
    </source>
</evidence>
<feature type="signal peptide" evidence="6">
    <location>
        <begin position="1"/>
        <end position="19"/>
    </location>
</feature>
<dbReference type="Proteomes" id="UP001146120">
    <property type="component" value="Unassembled WGS sequence"/>
</dbReference>
<comment type="caution">
    <text evidence="8">The sequence shown here is derived from an EMBL/GenBank/DDBJ whole genome shotgun (WGS) entry which is preliminary data.</text>
</comment>
<evidence type="ECO:0000259" key="7">
    <source>
        <dbReference type="PROSITE" id="PS51914"/>
    </source>
</evidence>
<accession>A0AAV2ZCE6</accession>